<evidence type="ECO:0000313" key="1">
    <source>
        <dbReference type="EMBL" id="KAH7433787.1"/>
    </source>
</evidence>
<reference evidence="1" key="1">
    <citation type="submission" date="2021-08" db="EMBL/GenBank/DDBJ databases">
        <title>WGS assembly of Ceratopteris richardii.</title>
        <authorList>
            <person name="Marchant D.B."/>
            <person name="Chen G."/>
            <person name="Jenkins J."/>
            <person name="Shu S."/>
            <person name="Leebens-Mack J."/>
            <person name="Grimwood J."/>
            <person name="Schmutz J."/>
            <person name="Soltis P."/>
            <person name="Soltis D."/>
            <person name="Chen Z.-H."/>
        </authorList>
    </citation>
    <scope>NUCLEOTIDE SEQUENCE</scope>
    <source>
        <strain evidence="1">Whitten #5841</strain>
        <tissue evidence="1">Leaf</tissue>
    </source>
</reference>
<dbReference type="OrthoDB" id="2012664at2759"/>
<proteinExistence type="predicted"/>
<comment type="caution">
    <text evidence="1">The sequence shown here is derived from an EMBL/GenBank/DDBJ whole genome shotgun (WGS) entry which is preliminary data.</text>
</comment>
<evidence type="ECO:0000313" key="2">
    <source>
        <dbReference type="Proteomes" id="UP000825935"/>
    </source>
</evidence>
<dbReference type="AlphaFoldDB" id="A0A8T2UCV4"/>
<organism evidence="1 2">
    <name type="scientific">Ceratopteris richardii</name>
    <name type="common">Triangle waterfern</name>
    <dbReference type="NCBI Taxonomy" id="49495"/>
    <lineage>
        <taxon>Eukaryota</taxon>
        <taxon>Viridiplantae</taxon>
        <taxon>Streptophyta</taxon>
        <taxon>Embryophyta</taxon>
        <taxon>Tracheophyta</taxon>
        <taxon>Polypodiopsida</taxon>
        <taxon>Polypodiidae</taxon>
        <taxon>Polypodiales</taxon>
        <taxon>Pteridineae</taxon>
        <taxon>Pteridaceae</taxon>
        <taxon>Parkerioideae</taxon>
        <taxon>Ceratopteris</taxon>
    </lineage>
</organism>
<gene>
    <name evidence="1" type="ORF">KP509_07G086400</name>
</gene>
<keyword evidence="2" id="KW-1185">Reference proteome</keyword>
<dbReference type="Proteomes" id="UP000825935">
    <property type="component" value="Chromosome 7"/>
</dbReference>
<sequence length="147" mass="17451">MVTFFCQKAKVLAMFREHSKLEIKNLTTTCFAYMWIVFSRLHEVKVPLRQTAVSAIWNDWDESSMEESKSMQRLCLDESFLDSLKAILSLITSIYKDLWMTDFERVTLGLFVHVMRIAIQEIREYTLVNEDQKNEILEIRSFKNLNK</sequence>
<name>A0A8T2UCV4_CERRI</name>
<dbReference type="EMBL" id="CM035412">
    <property type="protein sequence ID" value="KAH7433787.1"/>
    <property type="molecule type" value="Genomic_DNA"/>
</dbReference>
<protein>
    <submittedName>
        <fullName evidence="1">Uncharacterized protein</fullName>
    </submittedName>
</protein>
<accession>A0A8T2UCV4</accession>